<feature type="non-terminal residue" evidence="2">
    <location>
        <position position="1"/>
    </location>
</feature>
<organism evidence="2 3">
    <name type="scientific">Parasponia andersonii</name>
    <name type="common">Sponia andersonii</name>
    <dbReference type="NCBI Taxonomy" id="3476"/>
    <lineage>
        <taxon>Eukaryota</taxon>
        <taxon>Viridiplantae</taxon>
        <taxon>Streptophyta</taxon>
        <taxon>Embryophyta</taxon>
        <taxon>Tracheophyta</taxon>
        <taxon>Spermatophyta</taxon>
        <taxon>Magnoliopsida</taxon>
        <taxon>eudicotyledons</taxon>
        <taxon>Gunneridae</taxon>
        <taxon>Pentapetalae</taxon>
        <taxon>rosids</taxon>
        <taxon>fabids</taxon>
        <taxon>Rosales</taxon>
        <taxon>Cannabaceae</taxon>
        <taxon>Parasponia</taxon>
    </lineage>
</organism>
<evidence type="ECO:0000313" key="2">
    <source>
        <dbReference type="EMBL" id="PON72607.1"/>
    </source>
</evidence>
<dbReference type="Proteomes" id="UP000237105">
    <property type="component" value="Unassembled WGS sequence"/>
</dbReference>
<feature type="compositionally biased region" description="Basic and acidic residues" evidence="1">
    <location>
        <begin position="1"/>
        <end position="11"/>
    </location>
</feature>
<dbReference type="EMBL" id="JXTB01000038">
    <property type="protein sequence ID" value="PON72607.1"/>
    <property type="molecule type" value="Genomic_DNA"/>
</dbReference>
<proteinExistence type="predicted"/>
<gene>
    <name evidence="2" type="ORF">PanWU01x14_063730</name>
</gene>
<comment type="caution">
    <text evidence="2">The sequence shown here is derived from an EMBL/GenBank/DDBJ whole genome shotgun (WGS) entry which is preliminary data.</text>
</comment>
<name>A0A2P5DH33_PARAD</name>
<keyword evidence="3" id="KW-1185">Reference proteome</keyword>
<protein>
    <submittedName>
        <fullName evidence="2">Uncharacterized protein</fullName>
    </submittedName>
</protein>
<dbReference type="AlphaFoldDB" id="A0A2P5DH33"/>
<accession>A0A2P5DH33</accession>
<evidence type="ECO:0000313" key="3">
    <source>
        <dbReference type="Proteomes" id="UP000237105"/>
    </source>
</evidence>
<sequence length="51" mass="5561">VPAAALDERATQPELETPDSYVAERGDAKLRRCHRLPAQIPATKSLETSSN</sequence>
<feature type="region of interest" description="Disordered" evidence="1">
    <location>
        <begin position="1"/>
        <end position="22"/>
    </location>
</feature>
<reference evidence="3" key="1">
    <citation type="submission" date="2016-06" db="EMBL/GenBank/DDBJ databases">
        <title>Parallel loss of symbiosis genes in relatives of nitrogen-fixing non-legume Parasponia.</title>
        <authorList>
            <person name="Van Velzen R."/>
            <person name="Holmer R."/>
            <person name="Bu F."/>
            <person name="Rutten L."/>
            <person name="Van Zeijl A."/>
            <person name="Liu W."/>
            <person name="Santuari L."/>
            <person name="Cao Q."/>
            <person name="Sharma T."/>
            <person name="Shen D."/>
            <person name="Roswanjaya Y."/>
            <person name="Wardhani T."/>
            <person name="Kalhor M.S."/>
            <person name="Jansen J."/>
            <person name="Van den Hoogen J."/>
            <person name="Gungor B."/>
            <person name="Hartog M."/>
            <person name="Hontelez J."/>
            <person name="Verver J."/>
            <person name="Yang W.-C."/>
            <person name="Schijlen E."/>
            <person name="Repin R."/>
            <person name="Schilthuizen M."/>
            <person name="Schranz E."/>
            <person name="Heidstra R."/>
            <person name="Miyata K."/>
            <person name="Fedorova E."/>
            <person name="Kohlen W."/>
            <person name="Bisseling T."/>
            <person name="Smit S."/>
            <person name="Geurts R."/>
        </authorList>
    </citation>
    <scope>NUCLEOTIDE SEQUENCE [LARGE SCALE GENOMIC DNA]</scope>
    <source>
        <strain evidence="3">cv. WU1-14</strain>
    </source>
</reference>
<evidence type="ECO:0000256" key="1">
    <source>
        <dbReference type="SAM" id="MobiDB-lite"/>
    </source>
</evidence>